<dbReference type="SMART" id="SM00062">
    <property type="entry name" value="PBPb"/>
    <property type="match status" value="1"/>
</dbReference>
<dbReference type="InterPro" id="IPR029787">
    <property type="entry name" value="Nucleotide_cyclase"/>
</dbReference>
<dbReference type="Proteomes" id="UP001407405">
    <property type="component" value="Unassembled WGS sequence"/>
</dbReference>
<dbReference type="CDD" id="cd01948">
    <property type="entry name" value="EAL"/>
    <property type="match status" value="1"/>
</dbReference>
<dbReference type="InterPro" id="IPR035919">
    <property type="entry name" value="EAL_sf"/>
</dbReference>
<dbReference type="PANTHER" id="PTHR44757:SF2">
    <property type="entry name" value="BIOFILM ARCHITECTURE MAINTENANCE PROTEIN MBAA"/>
    <property type="match status" value="1"/>
</dbReference>
<evidence type="ECO:0000313" key="3">
    <source>
        <dbReference type="EMBL" id="MEN1761520.1"/>
    </source>
</evidence>
<dbReference type="Pfam" id="PF00563">
    <property type="entry name" value="EAL"/>
    <property type="match status" value="1"/>
</dbReference>
<dbReference type="Pfam" id="PF00990">
    <property type="entry name" value="GGDEF"/>
    <property type="match status" value="1"/>
</dbReference>
<dbReference type="InterPro" id="IPR043128">
    <property type="entry name" value="Rev_trsase/Diguanyl_cyclase"/>
</dbReference>
<dbReference type="SMART" id="SM00267">
    <property type="entry name" value="GGDEF"/>
    <property type="match status" value="1"/>
</dbReference>
<reference evidence="3 4" key="1">
    <citation type="submission" date="2024-04" db="EMBL/GenBank/DDBJ databases">
        <title>Genome sequencing and metabolic network reconstruction of aminoacids and betaine degradation by Anoxynatronum sibiricum.</title>
        <authorList>
            <person name="Detkova E.N."/>
            <person name="Boltjanskaja Y.V."/>
            <person name="Mardanov A.V."/>
            <person name="Kevbrin V."/>
        </authorList>
    </citation>
    <scope>NUCLEOTIDE SEQUENCE [LARGE SCALE GENOMIC DNA]</scope>
    <source>
        <strain evidence="3 4">Z-7981</strain>
    </source>
</reference>
<dbReference type="Gene3D" id="3.40.190.10">
    <property type="entry name" value="Periplasmic binding protein-like II"/>
    <property type="match status" value="2"/>
</dbReference>
<dbReference type="InterPro" id="IPR001638">
    <property type="entry name" value="Solute-binding_3/MltF_N"/>
</dbReference>
<gene>
    <name evidence="3" type="ORF">AAIG11_13610</name>
</gene>
<dbReference type="Pfam" id="PF00497">
    <property type="entry name" value="SBP_bac_3"/>
    <property type="match status" value="1"/>
</dbReference>
<dbReference type="InterPro" id="IPR052155">
    <property type="entry name" value="Biofilm_reg_signaling"/>
</dbReference>
<evidence type="ECO:0000259" key="2">
    <source>
        <dbReference type="PROSITE" id="PS50887"/>
    </source>
</evidence>
<dbReference type="SMART" id="SM00052">
    <property type="entry name" value="EAL"/>
    <property type="match status" value="1"/>
</dbReference>
<dbReference type="CDD" id="cd01949">
    <property type="entry name" value="GGDEF"/>
    <property type="match status" value="1"/>
</dbReference>
<dbReference type="SUPFAM" id="SSF141868">
    <property type="entry name" value="EAL domain-like"/>
    <property type="match status" value="1"/>
</dbReference>
<sequence>MRTMLKTTVLKAVIGGMILAMGLPLLTSGMSQEERVFYGADREYPPWSYESEGALKGFDVTLLREIFREISVPLSMEGMEWSQALSTIENREIDIISSLMKTEERSEFLLFSKPIATIENTFFGFQDRVNFSVEDMANYRIGVGLAHEDAEILEDLYGQVEKVFYSNLSDAVQALARGDIDLIFGETQTLRHYAIAAGFQGEVKPVAPAIVLKEYHYGIRRDRPDLQAAINEGLEVLIKNGRYETLYRQYIHQPSPYLIAQQQRQTRSQRLLAAMGILMTLMVARYWGKHQKMMELQGAYEQIKAMEAVMGDQLDQMKIQQQTLLEKKEQLKHMAFHDDLTTLPNLKAMKAFMTKIINEIDPIEEEVAFLLMDLDNFKSINDMYGHHVGDELLKNLAKDMKHVLPEQGFLARTGGDEFSICVPGIRNRHGVTELAESINEIMRAPRRVLGVQVYISAGIGISFYPADAVDEDTMFASAEAAMYLAKGKGRHQVEWYSNEMHQRLWQRMEVEVDLRKAIFRNELKVHYQPIVSARDESIMGLEALLRWEHPQKGMVSPAVFIPVAEESGEIVALGWWSIGQICRDIHYWENTLLKQIRVSVNLSLDQLHHPDFIERFHETCQNMKVSPSCFRFEVTESVTMANVNETIHRLKQLNAMGCELSLDDFGTGFSSMSYLQQLPVQELKIDKSFIRKMTDKKSREIVSTMIHMAHVLGKNVVAEGVEKKEEVDWLKDFQCDKIQGYYYHRPMPLEELLKVVSANGKR</sequence>
<protein>
    <submittedName>
        <fullName evidence="3">EAL domain-containing protein</fullName>
    </submittedName>
</protein>
<dbReference type="EMBL" id="JBCITM010000017">
    <property type="protein sequence ID" value="MEN1761520.1"/>
    <property type="molecule type" value="Genomic_DNA"/>
</dbReference>
<feature type="domain" description="EAL" evidence="1">
    <location>
        <begin position="507"/>
        <end position="760"/>
    </location>
</feature>
<comment type="caution">
    <text evidence="3">The sequence shown here is derived from an EMBL/GenBank/DDBJ whole genome shotgun (WGS) entry which is preliminary data.</text>
</comment>
<organism evidence="3 4">
    <name type="scientific">Anoxynatronum sibiricum</name>
    <dbReference type="NCBI Taxonomy" id="210623"/>
    <lineage>
        <taxon>Bacteria</taxon>
        <taxon>Bacillati</taxon>
        <taxon>Bacillota</taxon>
        <taxon>Clostridia</taxon>
        <taxon>Eubacteriales</taxon>
        <taxon>Clostridiaceae</taxon>
        <taxon>Anoxynatronum</taxon>
    </lineage>
</organism>
<accession>A0ABU9VWH1</accession>
<dbReference type="PROSITE" id="PS50887">
    <property type="entry name" value="GGDEF"/>
    <property type="match status" value="1"/>
</dbReference>
<dbReference type="Gene3D" id="3.20.20.450">
    <property type="entry name" value="EAL domain"/>
    <property type="match status" value="1"/>
</dbReference>
<dbReference type="InterPro" id="IPR001633">
    <property type="entry name" value="EAL_dom"/>
</dbReference>
<evidence type="ECO:0000313" key="4">
    <source>
        <dbReference type="Proteomes" id="UP001407405"/>
    </source>
</evidence>
<keyword evidence="4" id="KW-1185">Reference proteome</keyword>
<dbReference type="RefSeq" id="WP_343186807.1">
    <property type="nucleotide sequence ID" value="NZ_JBCITM010000017.1"/>
</dbReference>
<dbReference type="PANTHER" id="PTHR44757">
    <property type="entry name" value="DIGUANYLATE CYCLASE DGCP"/>
    <property type="match status" value="1"/>
</dbReference>
<dbReference type="SUPFAM" id="SSF53850">
    <property type="entry name" value="Periplasmic binding protein-like II"/>
    <property type="match status" value="1"/>
</dbReference>
<dbReference type="PROSITE" id="PS50883">
    <property type="entry name" value="EAL"/>
    <property type="match status" value="1"/>
</dbReference>
<feature type="domain" description="GGDEF" evidence="2">
    <location>
        <begin position="365"/>
        <end position="498"/>
    </location>
</feature>
<dbReference type="SUPFAM" id="SSF55073">
    <property type="entry name" value="Nucleotide cyclase"/>
    <property type="match status" value="1"/>
</dbReference>
<proteinExistence type="predicted"/>
<name>A0ABU9VWH1_9CLOT</name>
<evidence type="ECO:0000259" key="1">
    <source>
        <dbReference type="PROSITE" id="PS50883"/>
    </source>
</evidence>
<dbReference type="Gene3D" id="3.30.70.270">
    <property type="match status" value="1"/>
</dbReference>
<dbReference type="NCBIfam" id="TIGR00254">
    <property type="entry name" value="GGDEF"/>
    <property type="match status" value="1"/>
</dbReference>
<dbReference type="InterPro" id="IPR000160">
    <property type="entry name" value="GGDEF_dom"/>
</dbReference>